<dbReference type="PANTHER" id="PTHR32322">
    <property type="entry name" value="INNER MEMBRANE TRANSPORTER"/>
    <property type="match status" value="1"/>
</dbReference>
<keyword evidence="5 6" id="KW-0472">Membrane</keyword>
<dbReference type="HOGENOM" id="CLU_033863_5_3_6"/>
<reference evidence="8 9" key="1">
    <citation type="submission" date="2013-10" db="EMBL/GenBank/DDBJ databases">
        <title>The Genome Sequence of Acinetobacter brisouii CIP 110357.</title>
        <authorList>
            <consortium name="The Broad Institute Genomics Platform"/>
            <consortium name="The Broad Institute Genome Sequencing Center for Infectious Disease"/>
            <person name="Cerqueira G."/>
            <person name="Feldgarden M."/>
            <person name="Courvalin P."/>
            <person name="Grillot-Courvalin C."/>
            <person name="Clermont D."/>
            <person name="Rocha E."/>
            <person name="Yoon E.-J."/>
            <person name="Nemec A."/>
            <person name="Young S.K."/>
            <person name="Zeng Q."/>
            <person name="Gargeya S."/>
            <person name="Fitzgerald M."/>
            <person name="Abouelleil A."/>
            <person name="Alvarado L."/>
            <person name="Berlin A.M."/>
            <person name="Chapman S.B."/>
            <person name="Gainer-Dewar J."/>
            <person name="Goldberg J."/>
            <person name="Gnerre S."/>
            <person name="Griggs A."/>
            <person name="Gujja S."/>
            <person name="Hansen M."/>
            <person name="Howarth C."/>
            <person name="Imamovic A."/>
            <person name="Ireland A."/>
            <person name="Larimer J."/>
            <person name="McCowan C."/>
            <person name="Murphy C."/>
            <person name="Pearson M."/>
            <person name="Poon T.W."/>
            <person name="Priest M."/>
            <person name="Roberts A."/>
            <person name="Saif S."/>
            <person name="Shea T."/>
            <person name="Sykes S."/>
            <person name="Wortman J."/>
            <person name="Nusbaum C."/>
            <person name="Birren B."/>
        </authorList>
    </citation>
    <scope>NUCLEOTIDE SEQUENCE [LARGE SCALE GENOMIC DNA]</scope>
    <source>
        <strain evidence="8 9">CIP 110357</strain>
    </source>
</reference>
<dbReference type="EMBL" id="AYEU01000001">
    <property type="protein sequence ID" value="ESK52914.1"/>
    <property type="molecule type" value="Genomic_DNA"/>
</dbReference>
<name>V2VYT9_9GAMM</name>
<gene>
    <name evidence="8" type="ORF">P255_00017</name>
</gene>
<feature type="transmembrane region" description="Helical" evidence="6">
    <location>
        <begin position="210"/>
        <end position="231"/>
    </location>
</feature>
<protein>
    <recommendedName>
        <fullName evidence="7">EamA domain-containing protein</fullName>
    </recommendedName>
</protein>
<organism evidence="8 9">
    <name type="scientific">Acinetobacter brisouii CIP 110357</name>
    <dbReference type="NCBI Taxonomy" id="1341683"/>
    <lineage>
        <taxon>Bacteria</taxon>
        <taxon>Pseudomonadati</taxon>
        <taxon>Pseudomonadota</taxon>
        <taxon>Gammaproteobacteria</taxon>
        <taxon>Moraxellales</taxon>
        <taxon>Moraxellaceae</taxon>
        <taxon>Acinetobacter</taxon>
    </lineage>
</organism>
<evidence type="ECO:0000256" key="6">
    <source>
        <dbReference type="SAM" id="Phobius"/>
    </source>
</evidence>
<evidence type="ECO:0000256" key="5">
    <source>
        <dbReference type="ARBA" id="ARBA00023136"/>
    </source>
</evidence>
<feature type="transmembrane region" description="Helical" evidence="6">
    <location>
        <begin position="179"/>
        <end position="198"/>
    </location>
</feature>
<dbReference type="PATRIC" id="fig|1341683.3.peg.14"/>
<dbReference type="RefSeq" id="WP_004898741.1">
    <property type="nucleotide sequence ID" value="NZ_BBTI01000003.1"/>
</dbReference>
<dbReference type="GO" id="GO:0016020">
    <property type="term" value="C:membrane"/>
    <property type="evidence" value="ECO:0007669"/>
    <property type="project" value="UniProtKB-SubCell"/>
</dbReference>
<accession>V2VYT9</accession>
<feature type="transmembrane region" description="Helical" evidence="6">
    <location>
        <begin position="63"/>
        <end position="84"/>
    </location>
</feature>
<dbReference type="Pfam" id="PF00892">
    <property type="entry name" value="EamA"/>
    <property type="match status" value="2"/>
</dbReference>
<comment type="caution">
    <text evidence="8">The sequence shown here is derived from an EMBL/GenBank/DDBJ whole genome shotgun (WGS) entry which is preliminary data.</text>
</comment>
<feature type="transmembrane region" description="Helical" evidence="6">
    <location>
        <begin position="116"/>
        <end position="135"/>
    </location>
</feature>
<dbReference type="OrthoDB" id="2352272at2"/>
<evidence type="ECO:0000256" key="1">
    <source>
        <dbReference type="ARBA" id="ARBA00004141"/>
    </source>
</evidence>
<feature type="transmembrane region" description="Helical" evidence="6">
    <location>
        <begin position="90"/>
        <end position="109"/>
    </location>
</feature>
<dbReference type="STRING" id="396323.VH98_06110"/>
<evidence type="ECO:0000256" key="4">
    <source>
        <dbReference type="ARBA" id="ARBA00022989"/>
    </source>
</evidence>
<dbReference type="InterPro" id="IPR050638">
    <property type="entry name" value="AA-Vitamin_Transporters"/>
</dbReference>
<evidence type="ECO:0000313" key="8">
    <source>
        <dbReference type="EMBL" id="ESK52914.1"/>
    </source>
</evidence>
<keyword evidence="3 6" id="KW-0812">Transmembrane</keyword>
<dbReference type="PANTHER" id="PTHR32322:SF2">
    <property type="entry name" value="EAMA DOMAIN-CONTAINING PROTEIN"/>
    <property type="match status" value="1"/>
</dbReference>
<feature type="transmembrane region" description="Helical" evidence="6">
    <location>
        <begin position="34"/>
        <end position="51"/>
    </location>
</feature>
<feature type="transmembrane region" description="Helical" evidence="6">
    <location>
        <begin position="243"/>
        <end position="261"/>
    </location>
</feature>
<evidence type="ECO:0000256" key="2">
    <source>
        <dbReference type="ARBA" id="ARBA00007362"/>
    </source>
</evidence>
<comment type="subcellular location">
    <subcellularLocation>
        <location evidence="1">Membrane</location>
        <topology evidence="1">Multi-pass membrane protein</topology>
    </subcellularLocation>
</comment>
<dbReference type="InterPro" id="IPR037185">
    <property type="entry name" value="EmrE-like"/>
</dbReference>
<comment type="similarity">
    <text evidence="2">Belongs to the EamA transporter family.</text>
</comment>
<feature type="transmembrane region" description="Helical" evidence="6">
    <location>
        <begin position="267"/>
        <end position="287"/>
    </location>
</feature>
<keyword evidence="4 6" id="KW-1133">Transmembrane helix</keyword>
<feature type="domain" description="EamA" evidence="7">
    <location>
        <begin position="149"/>
        <end position="284"/>
    </location>
</feature>
<evidence type="ECO:0000313" key="9">
    <source>
        <dbReference type="Proteomes" id="UP000018418"/>
    </source>
</evidence>
<dbReference type="InterPro" id="IPR000620">
    <property type="entry name" value="EamA_dom"/>
</dbReference>
<feature type="domain" description="EamA" evidence="7">
    <location>
        <begin position="8"/>
        <end position="134"/>
    </location>
</feature>
<proteinExistence type="inferred from homology"/>
<dbReference type="SUPFAM" id="SSF103481">
    <property type="entry name" value="Multidrug resistance efflux transporter EmrE"/>
    <property type="match status" value="2"/>
</dbReference>
<evidence type="ECO:0000259" key="7">
    <source>
        <dbReference type="Pfam" id="PF00892"/>
    </source>
</evidence>
<evidence type="ECO:0000256" key="3">
    <source>
        <dbReference type="ARBA" id="ARBA00022692"/>
    </source>
</evidence>
<sequence>MNLFLYGLVVLIWGTTWIAITAQANVVDPVVAVFWRFLIAASCLLVGLLLTGHLRRFALRDHLFCALQGLCVFGLNFLCFYHAISYINSGLESVIFSMAVLFNAINSRLFFGQKIVAQFFPAVALGFLGMFLLFWQDLSSTHLQGKTLLGVGLCMLGTYGFSLGNMISTRHQKRGLDVLSSNAYAMSYGTLWMGLFAASQGMQFIPAWNLQFSLAVGYLAIFGSVIGFSAYFMLVGRIGAGQAAYSTLLFPLVALTISTFWENYHWSLTAILGVICILLGNLVFFLAPKFRNFSIKKAIN</sequence>
<keyword evidence="9" id="KW-1185">Reference proteome</keyword>
<dbReference type="Proteomes" id="UP000018418">
    <property type="component" value="Unassembled WGS sequence"/>
</dbReference>
<dbReference type="AlphaFoldDB" id="V2VYT9"/>
<feature type="transmembrane region" description="Helical" evidence="6">
    <location>
        <begin position="147"/>
        <end position="167"/>
    </location>
</feature>